<proteinExistence type="predicted"/>
<gene>
    <name evidence="1" type="ORF">GOP47_0002601</name>
</gene>
<protein>
    <submittedName>
        <fullName evidence="1">Uncharacterized protein</fullName>
    </submittedName>
</protein>
<dbReference type="EMBL" id="JABFUD020000002">
    <property type="protein sequence ID" value="KAI5082858.1"/>
    <property type="molecule type" value="Genomic_DNA"/>
</dbReference>
<accession>A0A9D4VAW7</accession>
<dbReference type="AlphaFoldDB" id="A0A9D4VAW7"/>
<feature type="non-terminal residue" evidence="1">
    <location>
        <position position="1"/>
    </location>
</feature>
<keyword evidence="2" id="KW-1185">Reference proteome</keyword>
<reference evidence="1" key="1">
    <citation type="submission" date="2021-01" db="EMBL/GenBank/DDBJ databases">
        <title>Adiantum capillus-veneris genome.</title>
        <authorList>
            <person name="Fang Y."/>
            <person name="Liao Q."/>
        </authorList>
    </citation>
    <scope>NUCLEOTIDE SEQUENCE</scope>
    <source>
        <strain evidence="1">H3</strain>
        <tissue evidence="1">Leaf</tissue>
    </source>
</reference>
<organism evidence="1 2">
    <name type="scientific">Adiantum capillus-veneris</name>
    <name type="common">Maidenhair fern</name>
    <dbReference type="NCBI Taxonomy" id="13818"/>
    <lineage>
        <taxon>Eukaryota</taxon>
        <taxon>Viridiplantae</taxon>
        <taxon>Streptophyta</taxon>
        <taxon>Embryophyta</taxon>
        <taxon>Tracheophyta</taxon>
        <taxon>Polypodiopsida</taxon>
        <taxon>Polypodiidae</taxon>
        <taxon>Polypodiales</taxon>
        <taxon>Pteridineae</taxon>
        <taxon>Pteridaceae</taxon>
        <taxon>Vittarioideae</taxon>
        <taxon>Adiantum</taxon>
    </lineage>
</organism>
<dbReference type="Proteomes" id="UP000886520">
    <property type="component" value="Chromosome 3"/>
</dbReference>
<comment type="caution">
    <text evidence="1">The sequence shown here is derived from an EMBL/GenBank/DDBJ whole genome shotgun (WGS) entry which is preliminary data.</text>
</comment>
<sequence>SKQSVKSVGTKGFVYEISQKKLFPIISKLIKSMKGQQVSVGYEVCLGLLLAYDHLIVTAF</sequence>
<evidence type="ECO:0000313" key="1">
    <source>
        <dbReference type="EMBL" id="KAI5082858.1"/>
    </source>
</evidence>
<evidence type="ECO:0000313" key="2">
    <source>
        <dbReference type="Proteomes" id="UP000886520"/>
    </source>
</evidence>
<name>A0A9D4VAW7_ADICA</name>